<feature type="region of interest" description="Disordered" evidence="1">
    <location>
        <begin position="1"/>
        <end position="20"/>
    </location>
</feature>
<dbReference type="AlphaFoldDB" id="A0A927PFR7"/>
<dbReference type="Proteomes" id="UP000610846">
    <property type="component" value="Unassembled WGS sequence"/>
</dbReference>
<protein>
    <submittedName>
        <fullName evidence="2">Uncharacterized protein</fullName>
    </submittedName>
</protein>
<evidence type="ECO:0000313" key="2">
    <source>
        <dbReference type="EMBL" id="MBD8079895.1"/>
    </source>
</evidence>
<dbReference type="RefSeq" id="WP_191829482.1">
    <property type="nucleotide sequence ID" value="NZ_JACYHB010000010.1"/>
</dbReference>
<accession>A0A927PFR7</accession>
<reference evidence="2" key="2">
    <citation type="submission" date="2020-09" db="EMBL/GenBank/DDBJ databases">
        <authorList>
            <person name="Yu Y."/>
        </authorList>
    </citation>
    <scope>NUCLEOTIDE SEQUENCE</scope>
    <source>
        <strain evidence="2">KCTC 49039</strain>
    </source>
</reference>
<feature type="region of interest" description="Disordered" evidence="1">
    <location>
        <begin position="59"/>
        <end position="97"/>
    </location>
</feature>
<keyword evidence="3" id="KW-1185">Reference proteome</keyword>
<evidence type="ECO:0000313" key="3">
    <source>
        <dbReference type="Proteomes" id="UP000610846"/>
    </source>
</evidence>
<organism evidence="2 3">
    <name type="scientific">Cellulosimicrobium arenosum</name>
    <dbReference type="NCBI Taxonomy" id="2708133"/>
    <lineage>
        <taxon>Bacteria</taxon>
        <taxon>Bacillati</taxon>
        <taxon>Actinomycetota</taxon>
        <taxon>Actinomycetes</taxon>
        <taxon>Micrococcales</taxon>
        <taxon>Promicromonosporaceae</taxon>
        <taxon>Cellulosimicrobium</taxon>
    </lineage>
</organism>
<feature type="compositionally biased region" description="Low complexity" evidence="1">
    <location>
        <begin position="1"/>
        <end position="10"/>
    </location>
</feature>
<name>A0A927PFR7_9MICO</name>
<evidence type="ECO:0000256" key="1">
    <source>
        <dbReference type="SAM" id="MobiDB-lite"/>
    </source>
</evidence>
<gene>
    <name evidence="2" type="ORF">IF651_12600</name>
</gene>
<sequence length="361" mass="38225">MVPPTTRLLPLPDPHGVGSAQSYQSRHLLALPGDVLVDELETLALSRFGGARWDAAPAGTDPLVPPARTVGPGQPGVLRTSRHTTLTGPYAPSGAGLPPGTEMVFDVVCPRERGEAPYPGGGDRDGIARAFPGGMPAREEERVVAWLVATARRLGGSLRTDVGNPAAPAVVLTPDPGAAIDMTLYSDVWLDPDAARAVVARLHPRVTLATEGRSYGGPPRGIGELPLYPGEQMDPELRRAIHARADDVDIAALTTGTVLDGYGLLVDLAMDGMVAVEVGGEDRLPLLLRALPWASQGAVCYRVRWEPRDLVESQQEHPSLEHRVARKRAGEAVAAITRTLHAAAGGEIADESEFLVEPEDL</sequence>
<proteinExistence type="predicted"/>
<dbReference type="EMBL" id="JACYHB010000010">
    <property type="protein sequence ID" value="MBD8079895.1"/>
    <property type="molecule type" value="Genomic_DNA"/>
</dbReference>
<reference evidence="2" key="1">
    <citation type="journal article" date="2018" name="Curr. Microbiol.">
        <title>Cellulosimicrobium arenosum sp. nov., Isolated from Marine Sediment Sand.</title>
        <authorList>
            <person name="Oh M."/>
            <person name="Kim J.H."/>
            <person name="Yoon J.H."/>
            <person name="Schumann P."/>
            <person name="Kim W."/>
        </authorList>
    </citation>
    <scope>NUCLEOTIDE SEQUENCE</scope>
    <source>
        <strain evidence="2">KCTC 49039</strain>
    </source>
</reference>
<comment type="caution">
    <text evidence="2">The sequence shown here is derived from an EMBL/GenBank/DDBJ whole genome shotgun (WGS) entry which is preliminary data.</text>
</comment>